<dbReference type="Proteomes" id="UP000379480">
    <property type="component" value="Unassembled WGS sequence"/>
</dbReference>
<gene>
    <name evidence="1" type="ORF">PS723_06466</name>
</gene>
<protein>
    <submittedName>
        <fullName evidence="1">Uncharacterized protein</fullName>
    </submittedName>
</protein>
<evidence type="ECO:0000313" key="2">
    <source>
        <dbReference type="Proteomes" id="UP000379480"/>
    </source>
</evidence>
<accession>A0A5E7FZS2</accession>
<organism evidence="1 2">
    <name type="scientific">Pseudomonas fluorescens</name>
    <dbReference type="NCBI Taxonomy" id="294"/>
    <lineage>
        <taxon>Bacteria</taxon>
        <taxon>Pseudomonadati</taxon>
        <taxon>Pseudomonadota</taxon>
        <taxon>Gammaproteobacteria</taxon>
        <taxon>Pseudomonadales</taxon>
        <taxon>Pseudomonadaceae</taxon>
        <taxon>Pseudomonas</taxon>
    </lineage>
</organism>
<dbReference type="AlphaFoldDB" id="A0A5E7FZS2"/>
<reference evidence="1 2" key="1">
    <citation type="submission" date="2019-09" db="EMBL/GenBank/DDBJ databases">
        <authorList>
            <person name="Chandra G."/>
            <person name="Truman W A."/>
        </authorList>
    </citation>
    <scope>NUCLEOTIDE SEQUENCE [LARGE SCALE GENOMIC DNA]</scope>
    <source>
        <strain evidence="1">PS723</strain>
    </source>
</reference>
<dbReference type="EMBL" id="CABVHY010000064">
    <property type="protein sequence ID" value="VVO44928.1"/>
    <property type="molecule type" value="Genomic_DNA"/>
</dbReference>
<name>A0A5E7FZS2_PSEFL</name>
<proteinExistence type="predicted"/>
<evidence type="ECO:0000313" key="1">
    <source>
        <dbReference type="EMBL" id="VVO44928.1"/>
    </source>
</evidence>
<sequence>MRVWDEVALTRHVLMPVVSGKVLSNASLWRGGLPPLDCAAVVEPVHAVSLTECGSRFWARFAVQRGQAP</sequence>